<proteinExistence type="predicted"/>
<dbReference type="AlphaFoldDB" id="A0AAV7IVH2"/>
<name>A0AAV7IVH2_COTGL</name>
<accession>A0AAV7IVH2</accession>
<evidence type="ECO:0000313" key="2">
    <source>
        <dbReference type="EMBL" id="KAH0558117.1"/>
    </source>
</evidence>
<evidence type="ECO:0000313" key="3">
    <source>
        <dbReference type="Proteomes" id="UP000826195"/>
    </source>
</evidence>
<protein>
    <submittedName>
        <fullName evidence="2">Uncharacterized protein</fullName>
    </submittedName>
</protein>
<keyword evidence="3" id="KW-1185">Reference proteome</keyword>
<feature type="region of interest" description="Disordered" evidence="1">
    <location>
        <begin position="1"/>
        <end position="32"/>
    </location>
</feature>
<evidence type="ECO:0000256" key="1">
    <source>
        <dbReference type="SAM" id="MobiDB-lite"/>
    </source>
</evidence>
<feature type="compositionally biased region" description="Polar residues" evidence="1">
    <location>
        <begin position="14"/>
        <end position="26"/>
    </location>
</feature>
<gene>
    <name evidence="2" type="ORF">KQX54_014479</name>
</gene>
<reference evidence="2 3" key="1">
    <citation type="journal article" date="2021" name="J. Hered.">
        <title>A chromosome-level genome assembly of the parasitoid wasp, Cotesia glomerata (Hymenoptera: Braconidae).</title>
        <authorList>
            <person name="Pinto B.J."/>
            <person name="Weis J.J."/>
            <person name="Gamble T."/>
            <person name="Ode P.J."/>
            <person name="Paul R."/>
            <person name="Zaspel J.M."/>
        </authorList>
    </citation>
    <scope>NUCLEOTIDE SEQUENCE [LARGE SCALE GENOMIC DNA]</scope>
    <source>
        <strain evidence="2">CgM1</strain>
    </source>
</reference>
<comment type="caution">
    <text evidence="2">The sequence shown here is derived from an EMBL/GenBank/DDBJ whole genome shotgun (WGS) entry which is preliminary data.</text>
</comment>
<organism evidence="2 3">
    <name type="scientific">Cotesia glomerata</name>
    <name type="common">Lepidopteran parasitic wasp</name>
    <name type="synonym">Apanteles glomeratus</name>
    <dbReference type="NCBI Taxonomy" id="32391"/>
    <lineage>
        <taxon>Eukaryota</taxon>
        <taxon>Metazoa</taxon>
        <taxon>Ecdysozoa</taxon>
        <taxon>Arthropoda</taxon>
        <taxon>Hexapoda</taxon>
        <taxon>Insecta</taxon>
        <taxon>Pterygota</taxon>
        <taxon>Neoptera</taxon>
        <taxon>Endopterygota</taxon>
        <taxon>Hymenoptera</taxon>
        <taxon>Apocrita</taxon>
        <taxon>Ichneumonoidea</taxon>
        <taxon>Braconidae</taxon>
        <taxon>Microgastrinae</taxon>
        <taxon>Cotesia</taxon>
    </lineage>
</organism>
<dbReference type="Proteomes" id="UP000826195">
    <property type="component" value="Unassembled WGS sequence"/>
</dbReference>
<sequence>MRLLEHNHRRLLASKQQPGARSTPACSSEPYHRHPPMSVLPSTTSLTFLTHILPSAIWTLITVLTYTAGNPTTNRSLGVISIRKFNFPVKIPPGVGGRDDPALNGEYLSTS</sequence>
<dbReference type="EMBL" id="JAHXZJ010000747">
    <property type="protein sequence ID" value="KAH0558117.1"/>
    <property type="molecule type" value="Genomic_DNA"/>
</dbReference>